<evidence type="ECO:0000259" key="16">
    <source>
        <dbReference type="Pfam" id="PF14749"/>
    </source>
</evidence>
<dbReference type="GeneID" id="26803425"/>
<evidence type="ECO:0000256" key="4">
    <source>
        <dbReference type="ARBA" id="ARBA00004846"/>
    </source>
</evidence>
<evidence type="ECO:0000313" key="18">
    <source>
        <dbReference type="EMBL" id="KNG89291.1"/>
    </source>
</evidence>
<comment type="similarity">
    <text evidence="5 12">Belongs to the acyl-CoA oxidase family.</text>
</comment>
<evidence type="ECO:0000256" key="1">
    <source>
        <dbReference type="ARBA" id="ARBA00001201"/>
    </source>
</evidence>
<dbReference type="Pfam" id="PF01756">
    <property type="entry name" value="ACOX"/>
    <property type="match status" value="1"/>
</dbReference>
<feature type="domain" description="Acyl-CoA oxidase C-alpha1" evidence="17">
    <location>
        <begin position="320"/>
        <end position="483"/>
    </location>
</feature>
<comment type="caution">
    <text evidence="18">The sequence shown here is derived from an EMBL/GenBank/DDBJ whole genome shotgun (WGS) entry which is preliminary data.</text>
</comment>
<feature type="active site" description="Proton acceptor" evidence="13">
    <location>
        <position position="468"/>
    </location>
</feature>
<dbReference type="OrthoDB" id="538336at2759"/>
<dbReference type="InterPro" id="IPR046373">
    <property type="entry name" value="Acyl-CoA_Oxase/DH_mid-dom_sf"/>
</dbReference>
<evidence type="ECO:0000256" key="10">
    <source>
        <dbReference type="ARBA" id="ARBA00023098"/>
    </source>
</evidence>
<dbReference type="InterPro" id="IPR037069">
    <property type="entry name" value="AcylCoA_DH/ox_N_sf"/>
</dbReference>
<evidence type="ECO:0000259" key="15">
    <source>
        <dbReference type="Pfam" id="PF01756"/>
    </source>
</evidence>
<sequence>MASYGLYFRVICHFNSSAQSATLLRLGKMSDFTDHLRPSHDGPAILAKERAQSNISVDELAHHLLSKDGHLQRQARILSILEKEPLFDKKCQANLSREDLFKVALARAKLLRRLVDRHGWSLEDYKMAEALVDDVSPYFLHMHMFVTTVREQASDTQRDYWMPLIESFKIIGAYAQTELGHGSNVQGLELQARWDPGTREFILHSPTLTASKWWNGSLGRTANHAIVVAQLLLPKPGSEGYESVGPHPFIVQVRDLKHHQPLSGVVIGDIGPKFGYSTIDNAYMLFNHFRIPHSALLARYSKIDPSTGEYFKPKIPAVVYGTMTYVRSLIVLQSRLALARAVTIAVRYTSIRRQFQDRDNRHGLEVTVLDYPTVQIRILPLLATTYVLHYAGLAMQRTYQNARNEIERGDFSGLAHMHSLSSGLKSLCTGIVADGIETCRRALGGHGYGGASGFARLSPDYLSRVTVEGDNWMITQQVASYLIKRMQTAANKLDEPTDDGLDATYKEVLKAHRDGLKMEPYKVFDHDSAIVKAFNRRAAALLHEVYVARVLNKTSWTSLMVQLHRVSHAQSLALLVEIFYDTLNSDQSLAPPIKVAMWNLYRLFAFYHMQQESYDFYRSGAVSQNDLDGFSTHIQHLMEKIRPHAVTLVDAWMIPDYLLDSALGRYDGKVYEDLYYRAHRLNPLNRITVNPNYWEDEIVKGEGNSWASLLAKL</sequence>
<dbReference type="GO" id="GO:0071949">
    <property type="term" value="F:FAD binding"/>
    <property type="evidence" value="ECO:0007669"/>
    <property type="project" value="InterPro"/>
</dbReference>
<dbReference type="GO" id="GO:0003997">
    <property type="term" value="F:acyl-CoA oxidase activity"/>
    <property type="evidence" value="ECO:0007669"/>
    <property type="project" value="UniProtKB-EC"/>
</dbReference>
<dbReference type="InterPro" id="IPR055060">
    <property type="entry name" value="ACOX_C_alpha1"/>
</dbReference>
<dbReference type="Pfam" id="PF22924">
    <property type="entry name" value="ACOX_C_alpha1"/>
    <property type="match status" value="1"/>
</dbReference>
<dbReference type="Gene3D" id="1.20.140.10">
    <property type="entry name" value="Butyryl-CoA Dehydrogenase, subunit A, domain 3"/>
    <property type="match status" value="2"/>
</dbReference>
<dbReference type="PANTHER" id="PTHR10909:SF250">
    <property type="entry name" value="PEROXISOMAL ACYL-COENZYME A OXIDASE 1"/>
    <property type="match status" value="1"/>
</dbReference>
<organism evidence="18 19">
    <name type="scientific">Aspergillus nomiae NRRL (strain ATCC 15546 / NRRL 13137 / CBS 260.88 / M93)</name>
    <dbReference type="NCBI Taxonomy" id="1509407"/>
    <lineage>
        <taxon>Eukaryota</taxon>
        <taxon>Fungi</taxon>
        <taxon>Dikarya</taxon>
        <taxon>Ascomycota</taxon>
        <taxon>Pezizomycotina</taxon>
        <taxon>Eurotiomycetes</taxon>
        <taxon>Eurotiomycetidae</taxon>
        <taxon>Eurotiales</taxon>
        <taxon>Aspergillaceae</taxon>
        <taxon>Aspergillus</taxon>
        <taxon>Aspergillus subgen. Circumdati</taxon>
    </lineage>
</organism>
<comment type="cofactor">
    <cofactor evidence="2">
        <name>FAD</name>
        <dbReference type="ChEBI" id="CHEBI:57692"/>
    </cofactor>
</comment>
<evidence type="ECO:0000256" key="3">
    <source>
        <dbReference type="ARBA" id="ARBA00004275"/>
    </source>
</evidence>
<feature type="binding site" evidence="14">
    <location>
        <position position="177"/>
    </location>
    <ligand>
        <name>FAD</name>
        <dbReference type="ChEBI" id="CHEBI:57692"/>
    </ligand>
</feature>
<dbReference type="Proteomes" id="UP000037505">
    <property type="component" value="Unassembled WGS sequence"/>
</dbReference>
<dbReference type="InterPro" id="IPR009100">
    <property type="entry name" value="AcylCoA_DH/oxidase_NM_dom_sf"/>
</dbReference>
<dbReference type="FunFam" id="2.40.110.10:FF:000003">
    <property type="entry name" value="Acyl-coenzyme A oxidase"/>
    <property type="match status" value="1"/>
</dbReference>
<keyword evidence="11" id="KW-0576">Peroxisome</keyword>
<dbReference type="PIRSF" id="PIRSF000168">
    <property type="entry name" value="Acyl-CoA_oxidase"/>
    <property type="match status" value="1"/>
</dbReference>
<dbReference type="GO" id="GO:0005504">
    <property type="term" value="F:fatty acid binding"/>
    <property type="evidence" value="ECO:0007669"/>
    <property type="project" value="TreeGrafter"/>
</dbReference>
<keyword evidence="8" id="KW-0276">Fatty acid metabolism</keyword>
<dbReference type="Gene3D" id="2.40.110.10">
    <property type="entry name" value="Butyryl-CoA Dehydrogenase, subunit A, domain 2"/>
    <property type="match status" value="1"/>
</dbReference>
<protein>
    <recommendedName>
        <fullName evidence="12">Acyl-coenzyme A oxidase</fullName>
    </recommendedName>
</protein>
<dbReference type="InterPro" id="IPR029320">
    <property type="entry name" value="Acyl-CoA_ox_N"/>
</dbReference>
<dbReference type="InterPro" id="IPR012258">
    <property type="entry name" value="Acyl-CoA_oxidase"/>
</dbReference>
<dbReference type="RefSeq" id="XP_015410214.1">
    <property type="nucleotide sequence ID" value="XM_015546878.1"/>
</dbReference>
<dbReference type="Gene3D" id="1.10.540.10">
    <property type="entry name" value="Acyl-CoA dehydrogenase/oxidase, N-terminal domain"/>
    <property type="match status" value="1"/>
</dbReference>
<evidence type="ECO:0000256" key="14">
    <source>
        <dbReference type="PIRSR" id="PIRSR000168-2"/>
    </source>
</evidence>
<reference evidence="18 19" key="1">
    <citation type="submission" date="2014-06" db="EMBL/GenBank/DDBJ databases">
        <title>The Genome of the Aflatoxigenic Filamentous Fungus Aspergillus nomius.</title>
        <authorList>
            <person name="Moore M.G."/>
            <person name="Shannon B.M."/>
            <person name="Brian M.M."/>
        </authorList>
    </citation>
    <scope>NUCLEOTIDE SEQUENCE [LARGE SCALE GENOMIC DNA]</scope>
    <source>
        <strain evidence="18 19">NRRL 13137</strain>
    </source>
</reference>
<evidence type="ECO:0000256" key="2">
    <source>
        <dbReference type="ARBA" id="ARBA00001974"/>
    </source>
</evidence>
<dbReference type="AlphaFoldDB" id="A0A0L1JBZ0"/>
<keyword evidence="19" id="KW-1185">Reference proteome</keyword>
<evidence type="ECO:0000256" key="9">
    <source>
        <dbReference type="ARBA" id="ARBA00023002"/>
    </source>
</evidence>
<dbReference type="GO" id="GO:0055088">
    <property type="term" value="P:lipid homeostasis"/>
    <property type="evidence" value="ECO:0007669"/>
    <property type="project" value="TreeGrafter"/>
</dbReference>
<proteinExistence type="inferred from homology"/>
<dbReference type="SUPFAM" id="SSF56645">
    <property type="entry name" value="Acyl-CoA dehydrogenase NM domain-like"/>
    <property type="match status" value="1"/>
</dbReference>
<comment type="subcellular location">
    <subcellularLocation>
        <location evidence="3">Peroxisome</location>
    </subcellularLocation>
</comment>
<evidence type="ECO:0000256" key="5">
    <source>
        <dbReference type="ARBA" id="ARBA00006288"/>
    </source>
</evidence>
<dbReference type="EMBL" id="JNOM01000034">
    <property type="protein sequence ID" value="KNG89291.1"/>
    <property type="molecule type" value="Genomic_DNA"/>
</dbReference>
<dbReference type="Pfam" id="PF14749">
    <property type="entry name" value="Acyl-CoA_ox_N"/>
    <property type="match status" value="1"/>
</dbReference>
<keyword evidence="6 12" id="KW-0285">Flavoprotein</keyword>
<comment type="catalytic activity">
    <reaction evidence="1">
        <text>a 2,3-saturated acyl-CoA + O2 = a (2E)-enoyl-CoA + H2O2</text>
        <dbReference type="Rhea" id="RHEA:38959"/>
        <dbReference type="ChEBI" id="CHEBI:15379"/>
        <dbReference type="ChEBI" id="CHEBI:16240"/>
        <dbReference type="ChEBI" id="CHEBI:58856"/>
        <dbReference type="ChEBI" id="CHEBI:65111"/>
        <dbReference type="EC" id="1.3.3.6"/>
    </reaction>
</comment>
<dbReference type="FunFam" id="1.20.140.10:FF:000013">
    <property type="entry name" value="Acyl-coenzyme A oxidase"/>
    <property type="match status" value="1"/>
</dbReference>
<feature type="domain" description="Acyl-coenzyme A oxidase N-terminal" evidence="16">
    <location>
        <begin position="56"/>
        <end position="171"/>
    </location>
</feature>
<keyword evidence="7 12" id="KW-0274">FAD</keyword>
<name>A0A0L1JBZ0_ASPN3</name>
<feature type="domain" description="Acyl-CoA oxidase C-terminal" evidence="15">
    <location>
        <begin position="529"/>
        <end position="695"/>
    </location>
</feature>
<feature type="binding site" evidence="14">
    <location>
        <position position="216"/>
    </location>
    <ligand>
        <name>FAD</name>
        <dbReference type="ChEBI" id="CHEBI:57692"/>
    </ligand>
</feature>
<evidence type="ECO:0000313" key="19">
    <source>
        <dbReference type="Proteomes" id="UP000037505"/>
    </source>
</evidence>
<evidence type="ECO:0000256" key="7">
    <source>
        <dbReference type="ARBA" id="ARBA00022827"/>
    </source>
</evidence>
<dbReference type="PANTHER" id="PTHR10909">
    <property type="entry name" value="ELECTRON TRANSPORT OXIDOREDUCTASE"/>
    <property type="match status" value="1"/>
</dbReference>
<dbReference type="InterPro" id="IPR002655">
    <property type="entry name" value="Acyl-CoA_oxidase_C"/>
</dbReference>
<evidence type="ECO:0000259" key="17">
    <source>
        <dbReference type="Pfam" id="PF22924"/>
    </source>
</evidence>
<dbReference type="GO" id="GO:0033540">
    <property type="term" value="P:fatty acid beta-oxidation using acyl-CoA oxidase"/>
    <property type="evidence" value="ECO:0007669"/>
    <property type="project" value="TreeGrafter"/>
</dbReference>
<dbReference type="GO" id="GO:0005777">
    <property type="term" value="C:peroxisome"/>
    <property type="evidence" value="ECO:0007669"/>
    <property type="project" value="UniProtKB-SubCell"/>
</dbReference>
<keyword evidence="10" id="KW-0443">Lipid metabolism</keyword>
<evidence type="ECO:0000256" key="13">
    <source>
        <dbReference type="PIRSR" id="PIRSR000168-1"/>
    </source>
</evidence>
<keyword evidence="9" id="KW-0560">Oxidoreductase</keyword>
<evidence type="ECO:0000256" key="8">
    <source>
        <dbReference type="ARBA" id="ARBA00022832"/>
    </source>
</evidence>
<dbReference type="SUPFAM" id="SSF47203">
    <property type="entry name" value="Acyl-CoA dehydrogenase C-terminal domain-like"/>
    <property type="match status" value="2"/>
</dbReference>
<dbReference type="STRING" id="1509407.A0A0L1JBZ0"/>
<gene>
    <name evidence="18" type="ORF">ANOM_001621</name>
</gene>
<dbReference type="FunFam" id="1.20.140.10:FF:000015">
    <property type="entry name" value="Acyl-coenzyme A oxidase"/>
    <property type="match status" value="1"/>
</dbReference>
<comment type="pathway">
    <text evidence="4">Lipid metabolism; peroxisomal fatty acid beta-oxidation.</text>
</comment>
<evidence type="ECO:0000256" key="12">
    <source>
        <dbReference type="PIRNR" id="PIRNR000168"/>
    </source>
</evidence>
<evidence type="ECO:0000256" key="6">
    <source>
        <dbReference type="ARBA" id="ARBA00022630"/>
    </source>
</evidence>
<dbReference type="InterPro" id="IPR036250">
    <property type="entry name" value="AcylCo_DH-like_C"/>
</dbReference>
<accession>A0A0L1JBZ0</accession>
<evidence type="ECO:0000256" key="11">
    <source>
        <dbReference type="ARBA" id="ARBA00023140"/>
    </source>
</evidence>